<dbReference type="OrthoDB" id="4397445at2"/>
<reference evidence="3 4" key="1">
    <citation type="submission" date="2019-01" db="EMBL/GenBank/DDBJ databases">
        <title>Novel species of Cellulomonas.</title>
        <authorList>
            <person name="Liu Q."/>
            <person name="Xin Y.-H."/>
        </authorList>
    </citation>
    <scope>NUCLEOTIDE SEQUENCE [LARGE SCALE GENOMIC DNA]</scope>
    <source>
        <strain evidence="3 4">HLT2-17</strain>
    </source>
</reference>
<feature type="region of interest" description="Disordered" evidence="1">
    <location>
        <begin position="347"/>
        <end position="367"/>
    </location>
</feature>
<gene>
    <name evidence="3" type="ORF">EUA98_09025</name>
</gene>
<proteinExistence type="predicted"/>
<dbReference type="AlphaFoldDB" id="A0A4Q5MZW2"/>
<sequence>MADWITGSLASGPTVATYRSVSVSSRCAQWATTATGASSTPRRISRTETTARTRCGRARAGTGTCAPVAEAAPVAEIAAIRERRAAFSLSSARRRPAGSSAAGSWAGCGSFSDMAGVPPRRWHTCVLGMFPRPLRVSLTRSGRGGACPGCGYRPVGRPHPWGARTHVRWQAGGRRGRLSPMTTHGRIRTGGLDISARAGFLLGAFATGVSYQPNLLSRATRDQALITGVATATAFEWGTAAHSFLRSTADRLPVGGEPLRNRAVTGAIVDASALAAGIAVCRGASPQEHESTRRALVRLLGTSTLAVAAGGLVADALELRRGARTGRLEAGAVALLAGAAGYLSTRPRKTRAGSFDPDPDEGEGGVEDVHREVSPAKAVTSGIVVTLALVGVARAESVVSGAFARGAAIVLGGSAQDRRTAGRVATFGALAGAGWGAITAVNAMLTKPGGAVEAAHRRPPERAEVTGGPGSAIPWTDQSRESARWLSMALTADEITGVMGEPALQPIRVYASLDSAADAQGRAALLLAEIDRTRALDRAAFALFSPTGSGYINYVASETFEYLTRGNCASAGIQYSVLPSALSLTRVDLATHQTRIVVNGVVQRLLAMAPERRPKFYLFGESLGSQVSEEIFRGQGMTGPTGIGLDAALWIGTPAATEWRRELWGTRSVVDVPDVGPGAAYLPRGIRDWHGLPAAERTRVRYLLLQNGDDPVPKFSSYLLWKRPDWMGRGGARPPGSPRGTRWMPVTTFFMTFLDLQNALSPTPGVFDEGGHDYRREVPQALREVWQLKASDDQMVAVQAALRRRELAWEVKRRWAVTEAVPTPVRAAAQLKLAETVSRWTGRTLDTAALAEIVATDAG</sequence>
<comment type="caution">
    <text evidence="3">The sequence shown here is derived from an EMBL/GenBank/DDBJ whole genome shotgun (WGS) entry which is preliminary data.</text>
</comment>
<name>A0A4Q5MZW2_9MICO</name>
<feature type="domain" description="Alpha/beta-hydrolase catalytic" evidence="2">
    <location>
        <begin position="507"/>
        <end position="790"/>
    </location>
</feature>
<accession>A0A4Q5MZW2</accession>
<feature type="compositionally biased region" description="Basic and acidic residues" evidence="1">
    <location>
        <begin position="454"/>
        <end position="464"/>
    </location>
</feature>
<evidence type="ECO:0000259" key="2">
    <source>
        <dbReference type="Pfam" id="PF10081"/>
    </source>
</evidence>
<feature type="region of interest" description="Disordered" evidence="1">
    <location>
        <begin position="452"/>
        <end position="476"/>
    </location>
</feature>
<keyword evidence="4" id="KW-1185">Reference proteome</keyword>
<feature type="compositionally biased region" description="Acidic residues" evidence="1">
    <location>
        <begin position="357"/>
        <end position="366"/>
    </location>
</feature>
<evidence type="ECO:0000313" key="3">
    <source>
        <dbReference type="EMBL" id="RYV51285.1"/>
    </source>
</evidence>
<dbReference type="EMBL" id="SDWW01000018">
    <property type="protein sequence ID" value="RYV51285.1"/>
    <property type="molecule type" value="Genomic_DNA"/>
</dbReference>
<dbReference type="Proteomes" id="UP000293764">
    <property type="component" value="Unassembled WGS sequence"/>
</dbReference>
<evidence type="ECO:0000256" key="1">
    <source>
        <dbReference type="SAM" id="MobiDB-lite"/>
    </source>
</evidence>
<organism evidence="3 4">
    <name type="scientific">Pengzhenrongella frigida</name>
    <dbReference type="NCBI Taxonomy" id="1259133"/>
    <lineage>
        <taxon>Bacteria</taxon>
        <taxon>Bacillati</taxon>
        <taxon>Actinomycetota</taxon>
        <taxon>Actinomycetes</taxon>
        <taxon>Micrococcales</taxon>
        <taxon>Pengzhenrongella</taxon>
    </lineage>
</organism>
<evidence type="ECO:0000313" key="4">
    <source>
        <dbReference type="Proteomes" id="UP000293764"/>
    </source>
</evidence>
<dbReference type="InterPro" id="IPR027787">
    <property type="entry name" value="Alpha/beta-hydrolase_catalytic"/>
</dbReference>
<protein>
    <recommendedName>
        <fullName evidence="2">Alpha/beta-hydrolase catalytic domain-containing protein</fullName>
    </recommendedName>
</protein>
<dbReference type="Pfam" id="PF10081">
    <property type="entry name" value="Abhydrolase_9"/>
    <property type="match status" value="1"/>
</dbReference>